<feature type="binding site" evidence="2">
    <location>
        <begin position="491"/>
        <end position="492"/>
    </location>
    <ligand>
        <name>L-glutamate</name>
        <dbReference type="ChEBI" id="CHEBI:29985"/>
    </ligand>
</feature>
<dbReference type="InterPro" id="IPR043137">
    <property type="entry name" value="GGT_ssub_C"/>
</dbReference>
<feature type="binding site" evidence="2">
    <location>
        <position position="514"/>
    </location>
    <ligand>
        <name>L-glutamate</name>
        <dbReference type="ChEBI" id="CHEBI:29985"/>
    </ligand>
</feature>
<dbReference type="Pfam" id="PF10195">
    <property type="entry name" value="Phospho_p8"/>
    <property type="match status" value="1"/>
</dbReference>
<feature type="compositionally biased region" description="Basic and acidic residues" evidence="3">
    <location>
        <begin position="31"/>
        <end position="45"/>
    </location>
</feature>
<dbReference type="InterPro" id="IPR000101">
    <property type="entry name" value="GGT_peptidase"/>
</dbReference>
<dbReference type="EMBL" id="OE840553">
    <property type="protein sequence ID" value="CAD7591157.1"/>
    <property type="molecule type" value="Genomic_DNA"/>
</dbReference>
<evidence type="ECO:0008006" key="5">
    <source>
        <dbReference type="Google" id="ProtNLM"/>
    </source>
</evidence>
<gene>
    <name evidence="4" type="ORF">TGEB3V08_LOCUS4469</name>
</gene>
<dbReference type="InterPro" id="IPR018792">
    <property type="entry name" value="NUPR1-like"/>
</dbReference>
<reference evidence="4" key="1">
    <citation type="submission" date="2020-11" db="EMBL/GenBank/DDBJ databases">
        <authorList>
            <person name="Tran Van P."/>
        </authorList>
    </citation>
    <scope>NUCLEOTIDE SEQUENCE</scope>
</reference>
<feature type="binding site" evidence="2">
    <location>
        <begin position="439"/>
        <end position="441"/>
    </location>
    <ligand>
        <name>L-glutamate</name>
        <dbReference type="ChEBI" id="CHEBI:29985"/>
    </ligand>
</feature>
<dbReference type="Gene3D" id="3.60.20.40">
    <property type="match status" value="1"/>
</dbReference>
<dbReference type="PANTHER" id="PTHR11686">
    <property type="entry name" value="GAMMA GLUTAMYL TRANSPEPTIDASE"/>
    <property type="match status" value="1"/>
</dbReference>
<dbReference type="Gene3D" id="1.10.246.130">
    <property type="match status" value="1"/>
</dbReference>
<dbReference type="PANTHER" id="PTHR11686:SF9">
    <property type="entry name" value="RE13973P"/>
    <property type="match status" value="1"/>
</dbReference>
<dbReference type="FunFam" id="1.10.246.130:FF:000002">
    <property type="entry name" value="glutathione hydrolase 1 proenzyme"/>
    <property type="match status" value="1"/>
</dbReference>
<evidence type="ECO:0000256" key="1">
    <source>
        <dbReference type="PIRSR" id="PIRSR600101-1"/>
    </source>
</evidence>
<evidence type="ECO:0000256" key="2">
    <source>
        <dbReference type="PIRSR" id="PIRSR600101-2"/>
    </source>
</evidence>
<feature type="active site" description="Nucleophile" evidence="1">
    <location>
        <position position="421"/>
    </location>
</feature>
<feature type="region of interest" description="Disordered" evidence="3">
    <location>
        <begin position="20"/>
        <end position="49"/>
    </location>
</feature>
<accession>A0A7R9PKD5</accession>
<dbReference type="Pfam" id="PF01019">
    <property type="entry name" value="G_glu_transpept"/>
    <property type="match status" value="1"/>
</dbReference>
<dbReference type="PRINTS" id="PR01210">
    <property type="entry name" value="GGTRANSPTASE"/>
</dbReference>
<proteinExistence type="predicted"/>
<dbReference type="InterPro" id="IPR029055">
    <property type="entry name" value="Ntn_hydrolases_N"/>
</dbReference>
<protein>
    <recommendedName>
        <fullName evidence="5">Gamma-glutamyltransferase</fullName>
    </recommendedName>
</protein>
<dbReference type="GO" id="GO:0006751">
    <property type="term" value="P:glutathione catabolic process"/>
    <property type="evidence" value="ECO:0007669"/>
    <property type="project" value="InterPro"/>
</dbReference>
<feature type="binding site" evidence="2">
    <location>
        <position position="157"/>
    </location>
    <ligand>
        <name>L-glutamate</name>
        <dbReference type="ChEBI" id="CHEBI:29985"/>
    </ligand>
</feature>
<organism evidence="4">
    <name type="scientific">Timema genevievae</name>
    <name type="common">Walking stick</name>
    <dbReference type="NCBI Taxonomy" id="629358"/>
    <lineage>
        <taxon>Eukaryota</taxon>
        <taxon>Metazoa</taxon>
        <taxon>Ecdysozoa</taxon>
        <taxon>Arthropoda</taxon>
        <taxon>Hexapoda</taxon>
        <taxon>Insecta</taxon>
        <taxon>Pterygota</taxon>
        <taxon>Neoptera</taxon>
        <taxon>Polyneoptera</taxon>
        <taxon>Phasmatodea</taxon>
        <taxon>Timematodea</taxon>
        <taxon>Timematoidea</taxon>
        <taxon>Timematidae</taxon>
        <taxon>Timema</taxon>
    </lineage>
</organism>
<sequence>MSENHFDEYEHYNFEVDKHIYSSHSGKQRTKKEASEHTNHFDPSGHSRKIVTKLHNTELNRKLESAKEKHKSKVNAVRMKYLGNVCGKTRMDRVSDEWVLKECGLDILARNGSVVDAAIATMFCNGIITSQSMGIGGGFLMTLYRRDAREAVVLNARETAPAAATTNMFGDERLLAQNGGLAIGVPGEIRGYWEAHKKYGVLPWKELVAPAIKICEEGYNMTEHQYTSLLFREQSIHNSSILRGSHIRPGKICSTLRVLAEEGGDVFYNGSIARMLAQDIRDWGGLITEQDLRDYKVEWQEPVSVTMRDGNRLFSVPPPGSGAVIAFILNILEGYNLTAESVSTIDDTVLTFHRTTEAFKYGYARRTELGDPNFVNVTEIMKRLVSKSYARTIRRKIRDDRTNSNASVYGGVFYNQNDHGTSHISIVAPNGDAVSITSTVNLYFGSGVASEQTGVILNSGMDDFSSPNFNSFFGVPGSPANCIEPGKRSLSSMSPSIVVDREGDVRMVLGASGGTRITTAVGIREYSSYSWGWGAKGGTLIGRVG</sequence>
<dbReference type="SUPFAM" id="SSF56235">
    <property type="entry name" value="N-terminal nucleophile aminohydrolases (Ntn hydrolases)"/>
    <property type="match status" value="1"/>
</dbReference>
<dbReference type="InterPro" id="IPR043138">
    <property type="entry name" value="GGT_lsub"/>
</dbReference>
<name>A0A7R9PKD5_TIMGE</name>
<evidence type="ECO:0000313" key="4">
    <source>
        <dbReference type="EMBL" id="CAD7591157.1"/>
    </source>
</evidence>
<dbReference type="GO" id="GO:0005886">
    <property type="term" value="C:plasma membrane"/>
    <property type="evidence" value="ECO:0007669"/>
    <property type="project" value="TreeGrafter"/>
</dbReference>
<dbReference type="AlphaFoldDB" id="A0A7R9PKD5"/>
<feature type="binding site" evidence="2">
    <location>
        <position position="463"/>
    </location>
    <ligand>
        <name>L-glutamate</name>
        <dbReference type="ChEBI" id="CHEBI:29985"/>
    </ligand>
</feature>
<dbReference type="GO" id="GO:0036374">
    <property type="term" value="F:glutathione hydrolase activity"/>
    <property type="evidence" value="ECO:0007669"/>
    <property type="project" value="InterPro"/>
</dbReference>
<evidence type="ECO:0000256" key="3">
    <source>
        <dbReference type="SAM" id="MobiDB-lite"/>
    </source>
</evidence>